<name>A0A1E7WW51_9BURK</name>
<dbReference type="AlphaFoldDB" id="A0A1E7WW51"/>
<accession>A0A1E7WW51</accession>
<evidence type="ECO:0000313" key="3">
    <source>
        <dbReference type="Proteomes" id="UP000175989"/>
    </source>
</evidence>
<dbReference type="Proteomes" id="UP000175989">
    <property type="component" value="Unassembled WGS sequence"/>
</dbReference>
<comment type="caution">
    <text evidence="2">The sequence shown here is derived from an EMBL/GenBank/DDBJ whole genome shotgun (WGS) entry which is preliminary data.</text>
</comment>
<feature type="compositionally biased region" description="Low complexity" evidence="1">
    <location>
        <begin position="137"/>
        <end position="148"/>
    </location>
</feature>
<reference evidence="3" key="1">
    <citation type="journal article" date="2016" name="Front. Microbiol.">
        <title>Molecular Keys to the Janthinobacterium and Duganella spp. Interaction with the Plant Pathogen Fusarium graminearum.</title>
        <authorList>
            <person name="Haack F.S."/>
            <person name="Poehlein A."/>
            <person name="Kroger C."/>
            <person name="Voigt C.A."/>
            <person name="Piepenbring M."/>
            <person name="Bode H.B."/>
            <person name="Daniel R."/>
            <person name="Schafer W."/>
            <person name="Streit W.R."/>
        </authorList>
    </citation>
    <scope>NUCLEOTIDE SEQUENCE [LARGE SCALE GENOMIC DNA]</scope>
    <source>
        <strain evidence="3">T54</strain>
    </source>
</reference>
<dbReference type="RefSeq" id="WP_070247498.1">
    <property type="nucleotide sequence ID" value="NZ_LROM01000071.1"/>
</dbReference>
<keyword evidence="3" id="KW-1185">Reference proteome</keyword>
<feature type="region of interest" description="Disordered" evidence="1">
    <location>
        <begin position="128"/>
        <end position="161"/>
    </location>
</feature>
<organism evidence="2 3">
    <name type="scientific">Duganella phyllosphaerae</name>
    <dbReference type="NCBI Taxonomy" id="762836"/>
    <lineage>
        <taxon>Bacteria</taxon>
        <taxon>Pseudomonadati</taxon>
        <taxon>Pseudomonadota</taxon>
        <taxon>Betaproteobacteria</taxon>
        <taxon>Burkholderiales</taxon>
        <taxon>Oxalobacteraceae</taxon>
        <taxon>Telluria group</taxon>
        <taxon>Duganella</taxon>
    </lineage>
</organism>
<gene>
    <name evidence="2" type="ORF">DUPY_18110</name>
</gene>
<protein>
    <submittedName>
        <fullName evidence="2">Uncharacterized protein</fullName>
    </submittedName>
</protein>
<dbReference type="EMBL" id="LROM01000071">
    <property type="protein sequence ID" value="OFA03995.1"/>
    <property type="molecule type" value="Genomic_DNA"/>
</dbReference>
<dbReference type="OrthoDB" id="6199459at2"/>
<proteinExistence type="predicted"/>
<evidence type="ECO:0000256" key="1">
    <source>
        <dbReference type="SAM" id="MobiDB-lite"/>
    </source>
</evidence>
<evidence type="ECO:0000313" key="2">
    <source>
        <dbReference type="EMBL" id="OFA03995.1"/>
    </source>
</evidence>
<sequence>MEILEAWCVELGEVVDIYDAQNAYFDLPEKNRKRFTFGCSDEQCRRTKNPLVSGVNYHKLAEETEKFLQPHFRRPAANEHLTSCIWYESAGEKAVPGSLDGDGKSRVAQAKKTDVLDIFQPAKSDTVMRAGGQSKPADAAAPAGVAHANETNDGTTRKAGGGYSKTSRLERFIDCWLQFEGDDLKVHEVVIEGKTLSYRTAVTNPTWIRQEHNGQRILYGAADIKFWPAAKPTHLYLNFRDQCEQFEGNLGSKSLAIQLRLGRIRQHRGGNVMLSKLTQAQRSDHYLKVYCWGMIKPWERRPGYVVEIVSLNNLVLKPIEKKSRGR</sequence>